<keyword evidence="2" id="KW-1185">Reference proteome</keyword>
<reference evidence="1 2" key="1">
    <citation type="submission" date="2018-06" db="EMBL/GenBank/DDBJ databases">
        <title>Genomic Encyclopedia of Type Strains, Phase III (KMG-III): the genomes of soil and plant-associated and newly described type strains.</title>
        <authorList>
            <person name="Whitman W."/>
        </authorList>
    </citation>
    <scope>NUCLEOTIDE SEQUENCE [LARGE SCALE GENOMIC DNA]</scope>
    <source>
        <strain evidence="1 2">JC5</strain>
    </source>
</reference>
<proteinExistence type="predicted"/>
<organism evidence="1 2">
    <name type="scientific">Shewanella chilikensis</name>
    <dbReference type="NCBI Taxonomy" id="558541"/>
    <lineage>
        <taxon>Bacteria</taxon>
        <taxon>Pseudomonadati</taxon>
        <taxon>Pseudomonadota</taxon>
        <taxon>Gammaproteobacteria</taxon>
        <taxon>Alteromonadales</taxon>
        <taxon>Shewanellaceae</taxon>
        <taxon>Shewanella</taxon>
    </lineage>
</organism>
<feature type="non-terminal residue" evidence="1">
    <location>
        <position position="48"/>
    </location>
</feature>
<dbReference type="EMBL" id="QJSY01000049">
    <property type="protein sequence ID" value="PYE54335.1"/>
    <property type="molecule type" value="Genomic_DNA"/>
</dbReference>
<accession>A0ABX5PI72</accession>
<evidence type="ECO:0000313" key="2">
    <source>
        <dbReference type="Proteomes" id="UP000247584"/>
    </source>
</evidence>
<gene>
    <name evidence="1" type="ORF">C8J23_14922</name>
</gene>
<evidence type="ECO:0000313" key="1">
    <source>
        <dbReference type="EMBL" id="PYE54335.1"/>
    </source>
</evidence>
<protein>
    <submittedName>
        <fullName evidence="1">Uncharacterized protein</fullName>
    </submittedName>
</protein>
<comment type="caution">
    <text evidence="1">The sequence shown here is derived from an EMBL/GenBank/DDBJ whole genome shotgun (WGS) entry which is preliminary data.</text>
</comment>
<name>A0ABX5PI72_9GAMM</name>
<sequence length="48" mass="5356">MLACKGCWEGANQPHVCLPRQSSPKELAPSLIKGSRMDIIDKVFQQED</sequence>
<dbReference type="Proteomes" id="UP000247584">
    <property type="component" value="Unassembled WGS sequence"/>
</dbReference>